<proteinExistence type="predicted"/>
<dbReference type="AlphaFoldDB" id="A0ABC9TY28"/>
<protein>
    <submittedName>
        <fullName evidence="1">Uncharacterized protein</fullName>
    </submittedName>
</protein>
<comment type="caution">
    <text evidence="1">The sequence shown here is derived from an EMBL/GenBank/DDBJ whole genome shotgun (WGS) entry which is preliminary data.</text>
</comment>
<gene>
    <name evidence="1" type="ORF">CLOSYM_02166</name>
</gene>
<sequence length="72" mass="8190">DGRLSHPPHHTAFWRRVNSNAAHTADTRTDSSHIEKWPVLSYNKWAAENDAAEGGNLFAERSGYRYLKITLP</sequence>
<reference evidence="1 2" key="1">
    <citation type="submission" date="2013-07" db="EMBL/GenBank/DDBJ databases">
        <authorList>
            <person name="Weinstock G."/>
            <person name="Sodergren E."/>
            <person name="Wylie T."/>
            <person name="Fulton L."/>
            <person name="Fulton R."/>
            <person name="Fronick C."/>
            <person name="O'Laughlin M."/>
            <person name="Godfrey J."/>
            <person name="Miner T."/>
            <person name="Herter B."/>
            <person name="Appelbaum E."/>
            <person name="Cordes M."/>
            <person name="Lek S."/>
            <person name="Wollam A."/>
            <person name="Pepin K.H."/>
            <person name="Palsikar V.B."/>
            <person name="Mitreva M."/>
            <person name="Wilson R.K."/>
        </authorList>
    </citation>
    <scope>NUCLEOTIDE SEQUENCE [LARGE SCALE GENOMIC DNA]</scope>
    <source>
        <strain evidence="1 2">ATCC 14940</strain>
    </source>
</reference>
<dbReference type="RefSeq" id="WP_021642875.1">
    <property type="nucleotide sequence ID" value="NZ_KE992969.1"/>
</dbReference>
<organism evidence="1 2">
    <name type="scientific">[Clostridium] symbiosum ATCC 14940</name>
    <dbReference type="NCBI Taxonomy" id="411472"/>
    <lineage>
        <taxon>Bacteria</taxon>
        <taxon>Bacillati</taxon>
        <taxon>Bacillota</taxon>
        <taxon>Clostridia</taxon>
        <taxon>Lachnospirales</taxon>
        <taxon>Lachnospiraceae</taxon>
        <taxon>Otoolea</taxon>
    </lineage>
</organism>
<dbReference type="EMBL" id="AWSU01000163">
    <property type="protein sequence ID" value="ERI77196.1"/>
    <property type="molecule type" value="Genomic_DNA"/>
</dbReference>
<dbReference type="Proteomes" id="UP000016491">
    <property type="component" value="Unassembled WGS sequence"/>
</dbReference>
<evidence type="ECO:0000313" key="1">
    <source>
        <dbReference type="EMBL" id="ERI77196.1"/>
    </source>
</evidence>
<feature type="non-terminal residue" evidence="1">
    <location>
        <position position="1"/>
    </location>
</feature>
<evidence type="ECO:0000313" key="2">
    <source>
        <dbReference type="Proteomes" id="UP000016491"/>
    </source>
</evidence>
<accession>A0ABC9TY28</accession>
<name>A0ABC9TY28_CLOSY</name>